<sequence>MASEEASNQPTTFTVEQAADLFGSLGKRYESAYKDIPDQNASLAWLLAQLKPKSRVLDIGCGTGKPVVATLSDAGHDTRGIDFSPGMIEVAKSQVPAASFEVLDARSIPDEPNSYDAITSYFALLAAISRDDIRQVFRKVHLNLKPGGFFVFATVPVDLDDQPCKFMGHNVRITSMTPNQYDEALRAAGFEILKSSLNDFRPDAVGACICGPEDENSEPQLFIYARKPNGDK</sequence>
<evidence type="ECO:0000313" key="5">
    <source>
        <dbReference type="Proteomes" id="UP000800092"/>
    </source>
</evidence>
<evidence type="ECO:0000256" key="2">
    <source>
        <dbReference type="ARBA" id="ARBA00022679"/>
    </source>
</evidence>
<gene>
    <name evidence="4" type="ORF">EV356DRAFT_512441</name>
</gene>
<accession>A0A6A6GST0</accession>
<dbReference type="OrthoDB" id="540004at2759"/>
<dbReference type="Pfam" id="PF13649">
    <property type="entry name" value="Methyltransf_25"/>
    <property type="match status" value="1"/>
</dbReference>
<evidence type="ECO:0000256" key="1">
    <source>
        <dbReference type="ARBA" id="ARBA00022603"/>
    </source>
</evidence>
<keyword evidence="5" id="KW-1185">Reference proteome</keyword>
<dbReference type="AlphaFoldDB" id="A0A6A6GST0"/>
<dbReference type="GO" id="GO:0008168">
    <property type="term" value="F:methyltransferase activity"/>
    <property type="evidence" value="ECO:0007669"/>
    <property type="project" value="UniProtKB-KW"/>
</dbReference>
<reference evidence="4" key="1">
    <citation type="journal article" date="2020" name="Stud. Mycol.">
        <title>101 Dothideomycetes genomes: a test case for predicting lifestyles and emergence of pathogens.</title>
        <authorList>
            <person name="Haridas S."/>
            <person name="Albert R."/>
            <person name="Binder M."/>
            <person name="Bloem J."/>
            <person name="Labutti K."/>
            <person name="Salamov A."/>
            <person name="Andreopoulos B."/>
            <person name="Baker S."/>
            <person name="Barry K."/>
            <person name="Bills G."/>
            <person name="Bluhm B."/>
            <person name="Cannon C."/>
            <person name="Castanera R."/>
            <person name="Culley D."/>
            <person name="Daum C."/>
            <person name="Ezra D."/>
            <person name="Gonzalez J."/>
            <person name="Henrissat B."/>
            <person name="Kuo A."/>
            <person name="Liang C."/>
            <person name="Lipzen A."/>
            <person name="Lutzoni F."/>
            <person name="Magnuson J."/>
            <person name="Mondo S."/>
            <person name="Nolan M."/>
            <person name="Ohm R."/>
            <person name="Pangilinan J."/>
            <person name="Park H.-J."/>
            <person name="Ramirez L."/>
            <person name="Alfaro M."/>
            <person name="Sun H."/>
            <person name="Tritt A."/>
            <person name="Yoshinaga Y."/>
            <person name="Zwiers L.-H."/>
            <person name="Turgeon B."/>
            <person name="Goodwin S."/>
            <person name="Spatafora J."/>
            <person name="Crous P."/>
            <person name="Grigoriev I."/>
        </authorList>
    </citation>
    <scope>NUCLEOTIDE SEQUENCE</scope>
    <source>
        <strain evidence="4">Tuck. ex Michener</strain>
    </source>
</reference>
<dbReference type="EMBL" id="ML991896">
    <property type="protein sequence ID" value="KAF2228737.1"/>
    <property type="molecule type" value="Genomic_DNA"/>
</dbReference>
<dbReference type="InterPro" id="IPR041698">
    <property type="entry name" value="Methyltransf_25"/>
</dbReference>
<evidence type="ECO:0000313" key="4">
    <source>
        <dbReference type="EMBL" id="KAF2228737.1"/>
    </source>
</evidence>
<feature type="domain" description="Methyltransferase" evidence="3">
    <location>
        <begin position="56"/>
        <end position="148"/>
    </location>
</feature>
<protein>
    <submittedName>
        <fullName evidence="4">S-adenosyl-L-methionine-dependent methyltransferase</fullName>
    </submittedName>
</protein>
<dbReference type="CDD" id="cd02440">
    <property type="entry name" value="AdoMet_MTases"/>
    <property type="match status" value="1"/>
</dbReference>
<dbReference type="Proteomes" id="UP000800092">
    <property type="component" value="Unassembled WGS sequence"/>
</dbReference>
<name>A0A6A6GST0_VIRVR</name>
<keyword evidence="1 4" id="KW-0489">Methyltransferase</keyword>
<evidence type="ECO:0000259" key="3">
    <source>
        <dbReference type="Pfam" id="PF13649"/>
    </source>
</evidence>
<dbReference type="SUPFAM" id="SSF53335">
    <property type="entry name" value="S-adenosyl-L-methionine-dependent methyltransferases"/>
    <property type="match status" value="1"/>
</dbReference>
<dbReference type="GO" id="GO:0032259">
    <property type="term" value="P:methylation"/>
    <property type="evidence" value="ECO:0007669"/>
    <property type="project" value="UniProtKB-KW"/>
</dbReference>
<proteinExistence type="predicted"/>
<dbReference type="PANTHER" id="PTHR43861">
    <property type="entry name" value="TRANS-ACONITATE 2-METHYLTRANSFERASE-RELATED"/>
    <property type="match status" value="1"/>
</dbReference>
<organism evidence="4 5">
    <name type="scientific">Viridothelium virens</name>
    <name type="common">Speckled blister lichen</name>
    <name type="synonym">Trypethelium virens</name>
    <dbReference type="NCBI Taxonomy" id="1048519"/>
    <lineage>
        <taxon>Eukaryota</taxon>
        <taxon>Fungi</taxon>
        <taxon>Dikarya</taxon>
        <taxon>Ascomycota</taxon>
        <taxon>Pezizomycotina</taxon>
        <taxon>Dothideomycetes</taxon>
        <taxon>Dothideomycetes incertae sedis</taxon>
        <taxon>Trypetheliales</taxon>
        <taxon>Trypetheliaceae</taxon>
        <taxon>Viridothelium</taxon>
    </lineage>
</organism>
<dbReference type="Gene3D" id="3.40.50.150">
    <property type="entry name" value="Vaccinia Virus protein VP39"/>
    <property type="match status" value="1"/>
</dbReference>
<keyword evidence="2 4" id="KW-0808">Transferase</keyword>
<dbReference type="InterPro" id="IPR029063">
    <property type="entry name" value="SAM-dependent_MTases_sf"/>
</dbReference>
<dbReference type="PANTHER" id="PTHR43861:SF1">
    <property type="entry name" value="TRANS-ACONITATE 2-METHYLTRANSFERASE"/>
    <property type="match status" value="1"/>
</dbReference>